<dbReference type="Gene3D" id="2.130.10.30">
    <property type="entry name" value="Regulator of chromosome condensation 1/beta-lactamase-inhibitor protein II"/>
    <property type="match status" value="3"/>
</dbReference>
<dbReference type="EMBL" id="LAZR01022826">
    <property type="protein sequence ID" value="KKL80526.1"/>
    <property type="molecule type" value="Genomic_DNA"/>
</dbReference>
<dbReference type="PROSITE" id="PS00626">
    <property type="entry name" value="RCC1_2"/>
    <property type="match status" value="3"/>
</dbReference>
<dbReference type="SUPFAM" id="SSF50985">
    <property type="entry name" value="RCC1/BLIP-II"/>
    <property type="match status" value="2"/>
</dbReference>
<name>A0A0F9FQ35_9ZZZZ</name>
<evidence type="ECO:0000259" key="3">
    <source>
        <dbReference type="Pfam" id="PF25390"/>
    </source>
</evidence>
<dbReference type="InterPro" id="IPR009091">
    <property type="entry name" value="RCC1/BLIP-II"/>
</dbReference>
<dbReference type="GO" id="GO:0005085">
    <property type="term" value="F:guanyl-nucleotide exchange factor activity"/>
    <property type="evidence" value="ECO:0007669"/>
    <property type="project" value="TreeGrafter"/>
</dbReference>
<dbReference type="GO" id="GO:0005737">
    <property type="term" value="C:cytoplasm"/>
    <property type="evidence" value="ECO:0007669"/>
    <property type="project" value="TreeGrafter"/>
</dbReference>
<protein>
    <recommendedName>
        <fullName evidence="3">RCC1-like domain-containing protein</fullName>
    </recommendedName>
</protein>
<dbReference type="Pfam" id="PF00415">
    <property type="entry name" value="RCC1"/>
    <property type="match status" value="1"/>
</dbReference>
<gene>
    <name evidence="4" type="ORF">LCGC14_2003880</name>
</gene>
<organism evidence="4">
    <name type="scientific">marine sediment metagenome</name>
    <dbReference type="NCBI Taxonomy" id="412755"/>
    <lineage>
        <taxon>unclassified sequences</taxon>
        <taxon>metagenomes</taxon>
        <taxon>ecological metagenomes</taxon>
    </lineage>
</organism>
<dbReference type="PANTHER" id="PTHR45982:SF1">
    <property type="entry name" value="REGULATOR OF CHROMOSOME CONDENSATION"/>
    <property type="match status" value="1"/>
</dbReference>
<dbReference type="PROSITE" id="PS50012">
    <property type="entry name" value="RCC1_3"/>
    <property type="match status" value="7"/>
</dbReference>
<dbReference type="PRINTS" id="PR00633">
    <property type="entry name" value="RCCNDNSATION"/>
</dbReference>
<keyword evidence="2" id="KW-0677">Repeat</keyword>
<accession>A0A0F9FQ35</accession>
<evidence type="ECO:0000256" key="1">
    <source>
        <dbReference type="ARBA" id="ARBA00022658"/>
    </source>
</evidence>
<proteinExistence type="predicted"/>
<dbReference type="InterPro" id="IPR051553">
    <property type="entry name" value="Ran_GTPase-activating"/>
</dbReference>
<sequence>VLTMCGGGGPSTPGISISGITINPTDGLLTTESGGSDSFTVVLNSKPAADVTMGVYCNDAAEGTVDTSSLTFTSGTWDIPQTVTVVGVDDVLADGNQVYKIVTDPAVSNDPDYSGLDADDVSFTNIDDYIPGITVNPSSGLLTTETGGSDSFAVVLTSEPTADVTIGIYCNDTTEGTVDTSSLTFTSDTWAIPQPVTVTGVDDALLDGIKVYTVITSPAISIDSDYNGINPADVSVTNIDDEPGIMVNPTSGLVTTEAGGTDSFEVVLNTQPYDDVTIGLSSNDTTEGTVDPSSLIFTPGNWDIPQTVTVTGVDNALVDGIKVYIVLTSPAISIDSDYNGINPADVSVTNIDDETRVAAGLEHTVAIKTDGTLWAWGSNSHGNLGDGTSVNKNTPTQIGTDNDWAFVSAGSYHTVAVKTDGTLWAWGSNSDGQLGDGTTGSKNTPTRIGTDTDWVFVSAGSYYTIALKTDGTIWAWGSNSDGQLGDGTNADKKTPTRIGTDTDWASIAAGGAHTIGVKIDGTLWAWGNNSSGQIGDGTTATKYTPTWIGTDSDWAFVSAGGYHHTIAVKTDGTLWAWGSNSNGKLGDGTKVDKKTPTRIGNDTDWSTIAAGGSHNVAVKTGGTLWTWGSNVYSQLGKAADKYTPTHIGTGTDWASIVAGGSHNVTVKTDGTLWAWGSNSNGQLGAGTIGHEKTPAWIGTDTDWAAVAAGESHTVALKTNDTLWAWGRNS</sequence>
<reference evidence="4" key="1">
    <citation type="journal article" date="2015" name="Nature">
        <title>Complex archaea that bridge the gap between prokaryotes and eukaryotes.</title>
        <authorList>
            <person name="Spang A."/>
            <person name="Saw J.H."/>
            <person name="Jorgensen S.L."/>
            <person name="Zaremba-Niedzwiedzka K."/>
            <person name="Martijn J."/>
            <person name="Lind A.E."/>
            <person name="van Eijk R."/>
            <person name="Schleper C."/>
            <person name="Guy L."/>
            <person name="Ettema T.J."/>
        </authorList>
    </citation>
    <scope>NUCLEOTIDE SEQUENCE</scope>
</reference>
<dbReference type="InterPro" id="IPR058923">
    <property type="entry name" value="RCC1-like_dom"/>
</dbReference>
<evidence type="ECO:0000313" key="4">
    <source>
        <dbReference type="EMBL" id="KKL80526.1"/>
    </source>
</evidence>
<dbReference type="Pfam" id="PF25390">
    <property type="entry name" value="WD40_RLD"/>
    <property type="match status" value="1"/>
</dbReference>
<dbReference type="PANTHER" id="PTHR45982">
    <property type="entry name" value="REGULATOR OF CHROMOSOME CONDENSATION"/>
    <property type="match status" value="1"/>
</dbReference>
<feature type="domain" description="RCC1-like" evidence="3">
    <location>
        <begin position="343"/>
        <end position="648"/>
    </location>
</feature>
<keyword evidence="1" id="KW-0344">Guanine-nucleotide releasing factor</keyword>
<dbReference type="InterPro" id="IPR000408">
    <property type="entry name" value="Reg_chr_condens"/>
</dbReference>
<evidence type="ECO:0000256" key="2">
    <source>
        <dbReference type="ARBA" id="ARBA00022737"/>
    </source>
</evidence>
<feature type="non-terminal residue" evidence="4">
    <location>
        <position position="1"/>
    </location>
</feature>
<comment type="caution">
    <text evidence="4">The sequence shown here is derived from an EMBL/GenBank/DDBJ whole genome shotgun (WGS) entry which is preliminary data.</text>
</comment>
<dbReference type="AlphaFoldDB" id="A0A0F9FQ35"/>